<accession>A0ABQ2H5B1</accession>
<dbReference type="RefSeq" id="WP_188868562.1">
    <property type="nucleotide sequence ID" value="NZ_BMNW01000020.1"/>
</dbReference>
<dbReference type="InterPro" id="IPR009444">
    <property type="entry name" value="Conjugal_tfr_TraD_a-type"/>
</dbReference>
<evidence type="ECO:0000313" key="1">
    <source>
        <dbReference type="EMBL" id="GGM30867.1"/>
    </source>
</evidence>
<dbReference type="EMBL" id="BMNW01000020">
    <property type="protein sequence ID" value="GGM30867.1"/>
    <property type="molecule type" value="Genomic_DNA"/>
</dbReference>
<name>A0ABQ2H5B1_9PSED</name>
<protein>
    <recommendedName>
        <fullName evidence="3">Conjugal transfer protein TraD</fullName>
    </recommendedName>
</protein>
<keyword evidence="2" id="KW-1185">Reference proteome</keyword>
<comment type="caution">
    <text evidence="1">The sequence shown here is derived from an EMBL/GenBank/DDBJ whole genome shotgun (WGS) entry which is preliminary data.</text>
</comment>
<reference evidence="2" key="1">
    <citation type="journal article" date="2019" name="Int. J. Syst. Evol. Microbiol.">
        <title>The Global Catalogue of Microorganisms (GCM) 10K type strain sequencing project: providing services to taxonomists for standard genome sequencing and annotation.</title>
        <authorList>
            <consortium name="The Broad Institute Genomics Platform"/>
            <consortium name="The Broad Institute Genome Sequencing Center for Infectious Disease"/>
            <person name="Wu L."/>
            <person name="Ma J."/>
        </authorList>
    </citation>
    <scope>NUCLEOTIDE SEQUENCE [LARGE SCALE GENOMIC DNA]</scope>
    <source>
        <strain evidence="2">JCM 13501</strain>
    </source>
</reference>
<sequence>MRSEWLDSRIAYIEGLKSPTDSQRLLVMLARKNDRSTEEARKLALLVRAEKAEVRAQKAKADVARVMNAEKLKARKARDRELYNSAGLLILSGLVDTKTGRPVMDRGELLGMLIQIHRGQFSESQRADFKKTGDALLAAKGT</sequence>
<evidence type="ECO:0008006" key="3">
    <source>
        <dbReference type="Google" id="ProtNLM"/>
    </source>
</evidence>
<evidence type="ECO:0000313" key="2">
    <source>
        <dbReference type="Proteomes" id="UP000616499"/>
    </source>
</evidence>
<dbReference type="Proteomes" id="UP000616499">
    <property type="component" value="Unassembled WGS sequence"/>
</dbReference>
<organism evidence="1 2">
    <name type="scientific">Pseudomonas asuensis</name>
    <dbReference type="NCBI Taxonomy" id="1825787"/>
    <lineage>
        <taxon>Bacteria</taxon>
        <taxon>Pseudomonadati</taxon>
        <taxon>Pseudomonadota</taxon>
        <taxon>Gammaproteobacteria</taxon>
        <taxon>Pseudomonadales</taxon>
        <taxon>Pseudomonadaceae</taxon>
        <taxon>Pseudomonas</taxon>
    </lineage>
</organism>
<dbReference type="Pfam" id="PF06412">
    <property type="entry name" value="TraD"/>
    <property type="match status" value="1"/>
</dbReference>
<gene>
    <name evidence="1" type="ORF">GCM10009425_46870</name>
</gene>
<proteinExistence type="predicted"/>